<evidence type="ECO:0000313" key="15">
    <source>
        <dbReference type="Proteomes" id="UP000219281"/>
    </source>
</evidence>
<name>A0A285ZUM6_9SPHI</name>
<keyword evidence="11 12" id="KW-0472">Membrane</keyword>
<comment type="subcellular location">
    <subcellularLocation>
        <location evidence="2">Membrane</location>
        <topology evidence="2">Multi-pass membrane protein</topology>
    </subcellularLocation>
</comment>
<organism evidence="14 15">
    <name type="scientific">Pedobacter xixiisoli</name>
    <dbReference type="NCBI Taxonomy" id="1476464"/>
    <lineage>
        <taxon>Bacteria</taxon>
        <taxon>Pseudomonadati</taxon>
        <taxon>Bacteroidota</taxon>
        <taxon>Sphingobacteriia</taxon>
        <taxon>Sphingobacteriales</taxon>
        <taxon>Sphingobacteriaceae</taxon>
        <taxon>Pedobacter</taxon>
    </lineage>
</organism>
<feature type="transmembrane region" description="Helical" evidence="12">
    <location>
        <begin position="219"/>
        <end position="235"/>
    </location>
</feature>
<dbReference type="EC" id="2.3.2.27" evidence="3"/>
<accession>A0A285ZUM6</accession>
<reference evidence="15" key="1">
    <citation type="submission" date="2017-09" db="EMBL/GenBank/DDBJ databases">
        <authorList>
            <person name="Varghese N."/>
            <person name="Submissions S."/>
        </authorList>
    </citation>
    <scope>NUCLEOTIDE SEQUENCE [LARGE SCALE GENOMIC DNA]</scope>
    <source>
        <strain evidence="15">CGMCC 1.12803</strain>
    </source>
</reference>
<proteinExistence type="predicted"/>
<evidence type="ECO:0000256" key="9">
    <source>
        <dbReference type="ARBA" id="ARBA00022833"/>
    </source>
</evidence>
<feature type="domain" description="E3 Ubiquitin ligase MUL1-like" evidence="13">
    <location>
        <begin position="158"/>
        <end position="230"/>
    </location>
</feature>
<dbReference type="Pfam" id="PF12483">
    <property type="entry name" value="GIDE"/>
    <property type="match status" value="1"/>
</dbReference>
<keyword evidence="15" id="KW-1185">Reference proteome</keyword>
<evidence type="ECO:0000256" key="6">
    <source>
        <dbReference type="ARBA" id="ARBA00022723"/>
    </source>
</evidence>
<dbReference type="EMBL" id="OCMT01000001">
    <property type="protein sequence ID" value="SOD13328.1"/>
    <property type="molecule type" value="Genomic_DNA"/>
</dbReference>
<dbReference type="GO" id="GO:0016874">
    <property type="term" value="F:ligase activity"/>
    <property type="evidence" value="ECO:0007669"/>
    <property type="project" value="UniProtKB-KW"/>
</dbReference>
<evidence type="ECO:0000256" key="12">
    <source>
        <dbReference type="SAM" id="Phobius"/>
    </source>
</evidence>
<keyword evidence="4" id="KW-0808">Transferase</keyword>
<evidence type="ECO:0000256" key="1">
    <source>
        <dbReference type="ARBA" id="ARBA00000900"/>
    </source>
</evidence>
<evidence type="ECO:0000256" key="4">
    <source>
        <dbReference type="ARBA" id="ARBA00022679"/>
    </source>
</evidence>
<evidence type="ECO:0000256" key="2">
    <source>
        <dbReference type="ARBA" id="ARBA00004141"/>
    </source>
</evidence>
<evidence type="ECO:0000256" key="11">
    <source>
        <dbReference type="ARBA" id="ARBA00023136"/>
    </source>
</evidence>
<protein>
    <recommendedName>
        <fullName evidence="3">RING-type E3 ubiquitin transferase</fullName>
        <ecNumber evidence="3">2.3.2.27</ecNumber>
    </recommendedName>
</protein>
<evidence type="ECO:0000313" key="14">
    <source>
        <dbReference type="EMBL" id="SOD13328.1"/>
    </source>
</evidence>
<gene>
    <name evidence="14" type="ORF">SAMN06297358_1155</name>
</gene>
<dbReference type="GO" id="GO:0008270">
    <property type="term" value="F:zinc ion binding"/>
    <property type="evidence" value="ECO:0007669"/>
    <property type="project" value="UniProtKB-KW"/>
</dbReference>
<dbReference type="GO" id="GO:0016020">
    <property type="term" value="C:membrane"/>
    <property type="evidence" value="ECO:0007669"/>
    <property type="project" value="UniProtKB-SubCell"/>
</dbReference>
<dbReference type="GO" id="GO:0016567">
    <property type="term" value="P:protein ubiquitination"/>
    <property type="evidence" value="ECO:0007669"/>
    <property type="project" value="InterPro"/>
</dbReference>
<comment type="catalytic activity">
    <reaction evidence="1">
        <text>S-ubiquitinyl-[E2 ubiquitin-conjugating enzyme]-L-cysteine + [acceptor protein]-L-lysine = [E2 ubiquitin-conjugating enzyme]-L-cysteine + N(6)-ubiquitinyl-[acceptor protein]-L-lysine.</text>
        <dbReference type="EC" id="2.3.2.27"/>
    </reaction>
</comment>
<keyword evidence="5 12" id="KW-0812">Transmembrane</keyword>
<dbReference type="InterPro" id="IPR022170">
    <property type="entry name" value="MUL1-like"/>
</dbReference>
<dbReference type="GO" id="GO:0061630">
    <property type="term" value="F:ubiquitin protein ligase activity"/>
    <property type="evidence" value="ECO:0007669"/>
    <property type="project" value="UniProtKB-EC"/>
</dbReference>
<evidence type="ECO:0000259" key="13">
    <source>
        <dbReference type="Pfam" id="PF12483"/>
    </source>
</evidence>
<keyword evidence="6" id="KW-0479">Metal-binding</keyword>
<evidence type="ECO:0000256" key="3">
    <source>
        <dbReference type="ARBA" id="ARBA00012483"/>
    </source>
</evidence>
<keyword evidence="7" id="KW-0863">Zinc-finger</keyword>
<evidence type="ECO:0000256" key="10">
    <source>
        <dbReference type="ARBA" id="ARBA00022989"/>
    </source>
</evidence>
<evidence type="ECO:0000256" key="5">
    <source>
        <dbReference type="ARBA" id="ARBA00022692"/>
    </source>
</evidence>
<dbReference type="Proteomes" id="UP000219281">
    <property type="component" value="Unassembled WGS sequence"/>
</dbReference>
<evidence type="ECO:0000256" key="7">
    <source>
        <dbReference type="ARBA" id="ARBA00022771"/>
    </source>
</evidence>
<keyword evidence="10 12" id="KW-1133">Transmembrane helix</keyword>
<sequence>MPNPFVSNNLKNIGCVVLCFGIALGVFFTKFLVPVIPLLIGSIAYFSTIKLKNITFKEPQKIAELNDGQVLLEGTVLKLEEEINSPYFNETCIGYLYKEIEYIPIDDGYNDDVKSIITECKNFTLSTNSGNITIKGNGLDLKQLNPRTHNEHSLKPDINDVGHVEHLLKNNDQVVIIGTAIKNIYQRLEIGKKDNEPFFVTTKSKIETQKISFQVLKRLFPWMCILYLVVNYILFFAPNKNIPKSDVFAFVAIFGLPVLFVVFWVIGKDKKDWFSQVFQYLASVCILSSLLSFPLIILFYMIELEFYKIYYIFISVLSVVALALIFNLKKLTAYNNQHEKIKEKS</sequence>
<keyword evidence="9" id="KW-0862">Zinc</keyword>
<feature type="transmembrane region" description="Helical" evidence="12">
    <location>
        <begin position="278"/>
        <end position="302"/>
    </location>
</feature>
<feature type="transmembrane region" description="Helical" evidence="12">
    <location>
        <begin position="247"/>
        <end position="266"/>
    </location>
</feature>
<keyword evidence="8" id="KW-0833">Ubl conjugation pathway</keyword>
<dbReference type="AlphaFoldDB" id="A0A285ZUM6"/>
<keyword evidence="14" id="KW-0436">Ligase</keyword>
<evidence type="ECO:0000256" key="8">
    <source>
        <dbReference type="ARBA" id="ARBA00022786"/>
    </source>
</evidence>
<feature type="transmembrane region" description="Helical" evidence="12">
    <location>
        <begin position="308"/>
        <end position="328"/>
    </location>
</feature>